<reference evidence="1 2" key="1">
    <citation type="journal article" date="2019" name="Syst. Appl. Microbiol.">
        <title>New species of pathogenic Pseudomonas isolated from citrus in Tunisia: Proposal of Pseudomonas kairouanensis sp. nov. and Pseudomonas nabeulensis sp. nov.</title>
        <authorList>
            <person name="Oueslati M."/>
            <person name="Mulet M."/>
            <person name="Gomila M."/>
            <person name="Berge O."/>
            <person name="Hajlaoui M.R."/>
            <person name="Lalucat J."/>
            <person name="Sadfi-Zouaoui N."/>
            <person name="Garcia-Valdes E."/>
        </authorList>
    </citation>
    <scope>NUCLEOTIDE SEQUENCE [LARGE SCALE GENOMIC DNA]</scope>
    <source>
        <strain evidence="1 2">KC12</strain>
    </source>
</reference>
<name>A0A4Z0B1S3_9PSED</name>
<sequence length="60" mass="6789">MLIELAPAARVQLRQIIDYLSDLNPVAALEPNRAIETSVLALSRRPIRVLSVLHARQRYP</sequence>
<accession>A0A4Z0B1S3</accession>
<dbReference type="AlphaFoldDB" id="A0A4Z0B1S3"/>
<organism evidence="1 2">
    <name type="scientific">Pseudomonas kairouanensis</name>
    <dbReference type="NCBI Taxonomy" id="2293832"/>
    <lineage>
        <taxon>Bacteria</taxon>
        <taxon>Pseudomonadati</taxon>
        <taxon>Pseudomonadota</taxon>
        <taxon>Gammaproteobacteria</taxon>
        <taxon>Pseudomonadales</taxon>
        <taxon>Pseudomonadaceae</taxon>
        <taxon>Pseudomonas</taxon>
    </lineage>
</organism>
<gene>
    <name evidence="1" type="ORF">DYL59_01445</name>
</gene>
<protein>
    <recommendedName>
        <fullName evidence="3">Type II toxin-antitoxin system RelE/ParE family toxin</fullName>
    </recommendedName>
</protein>
<evidence type="ECO:0000313" key="2">
    <source>
        <dbReference type="Proteomes" id="UP000297391"/>
    </source>
</evidence>
<dbReference type="OrthoDB" id="9798046at2"/>
<proteinExistence type="predicted"/>
<evidence type="ECO:0008006" key="3">
    <source>
        <dbReference type="Google" id="ProtNLM"/>
    </source>
</evidence>
<dbReference type="Proteomes" id="UP000297391">
    <property type="component" value="Unassembled WGS sequence"/>
</dbReference>
<evidence type="ECO:0000313" key="1">
    <source>
        <dbReference type="EMBL" id="TFY92651.1"/>
    </source>
</evidence>
<keyword evidence="2" id="KW-1185">Reference proteome</keyword>
<comment type="caution">
    <text evidence="1">The sequence shown here is derived from an EMBL/GenBank/DDBJ whole genome shotgun (WGS) entry which is preliminary data.</text>
</comment>
<dbReference type="EMBL" id="QUZU01000001">
    <property type="protein sequence ID" value="TFY92651.1"/>
    <property type="molecule type" value="Genomic_DNA"/>
</dbReference>